<dbReference type="EMBL" id="CP071446">
    <property type="protein sequence ID" value="QTA37191.1"/>
    <property type="molecule type" value="Genomic_DNA"/>
</dbReference>
<evidence type="ECO:0000313" key="2">
    <source>
        <dbReference type="Proteomes" id="UP000671862"/>
    </source>
</evidence>
<evidence type="ECO:0000313" key="1">
    <source>
        <dbReference type="EMBL" id="QTA37191.1"/>
    </source>
</evidence>
<dbReference type="RefSeq" id="WP_207565916.1">
    <property type="nucleotide sequence ID" value="NZ_CP071446.1"/>
</dbReference>
<name>A0ABX7S5V7_9BACT</name>
<reference evidence="1 2" key="1">
    <citation type="submission" date="2021-03" db="EMBL/GenBank/DDBJ databases">
        <title>Thermosipho ferrireducens sp.nov., an anaerobic thermophilic iron-reducing bacterium isolated from a deep-sea hydrothermal sulfide deposits.</title>
        <authorList>
            <person name="Zeng X."/>
            <person name="Chen Y."/>
            <person name="Shao Z."/>
        </authorList>
    </citation>
    <scope>NUCLEOTIDE SEQUENCE [LARGE SCALE GENOMIC DNA]</scope>
    <source>
        <strain evidence="1 2">JL129W03</strain>
    </source>
</reference>
<keyword evidence="2" id="KW-1185">Reference proteome</keyword>
<dbReference type="Proteomes" id="UP000671862">
    <property type="component" value="Chromosome"/>
</dbReference>
<sequence>MKNMPVYWLVLFGEKDFHVIPILYIPSQKHVDKILEIVYKNNLINFEVKKVMFSDNIDAVKAATRKYLN</sequence>
<proteinExistence type="predicted"/>
<accession>A0ABX7S5V7</accession>
<organism evidence="1 2">
    <name type="scientific">Thermosipho ferrireducens</name>
    <dbReference type="NCBI Taxonomy" id="2571116"/>
    <lineage>
        <taxon>Bacteria</taxon>
        <taxon>Thermotogati</taxon>
        <taxon>Thermotogota</taxon>
        <taxon>Thermotogae</taxon>
        <taxon>Thermotogales</taxon>
        <taxon>Fervidobacteriaceae</taxon>
        <taxon>Thermosipho</taxon>
    </lineage>
</organism>
<protein>
    <submittedName>
        <fullName evidence="1">Uncharacterized protein</fullName>
    </submittedName>
</protein>
<gene>
    <name evidence="1" type="ORF">JYK00_05425</name>
</gene>